<dbReference type="InterPro" id="IPR016187">
    <property type="entry name" value="CTDL_fold"/>
</dbReference>
<dbReference type="GeneID" id="116500045"/>
<evidence type="ECO:0000259" key="4">
    <source>
        <dbReference type="PROSITE" id="PS50041"/>
    </source>
</evidence>
<evidence type="ECO:0000256" key="3">
    <source>
        <dbReference type="SAM" id="Phobius"/>
    </source>
</evidence>
<dbReference type="KEGG" id="aful:116500045"/>
<dbReference type="PROSITE" id="PS00615">
    <property type="entry name" value="C_TYPE_LECTIN_1"/>
    <property type="match status" value="1"/>
</dbReference>
<dbReference type="InterPro" id="IPR016186">
    <property type="entry name" value="C-type_lectin-like/link_sf"/>
</dbReference>
<evidence type="ECO:0000256" key="2">
    <source>
        <dbReference type="ARBA" id="ARBA00023157"/>
    </source>
</evidence>
<feature type="domain" description="C-type lectin" evidence="4">
    <location>
        <begin position="236"/>
        <end position="350"/>
    </location>
</feature>
<dbReference type="Gene3D" id="3.10.100.10">
    <property type="entry name" value="Mannose-Binding Protein A, subunit A"/>
    <property type="match status" value="1"/>
</dbReference>
<dbReference type="RefSeq" id="XP_032060831.1">
    <property type="nucleotide sequence ID" value="XM_032204940.1"/>
</dbReference>
<proteinExistence type="predicted"/>
<protein>
    <submittedName>
        <fullName evidence="6">C-type lectin domain family 17, member A-like</fullName>
    </submittedName>
</protein>
<dbReference type="SMART" id="SM00034">
    <property type="entry name" value="CLECT"/>
    <property type="match status" value="1"/>
</dbReference>
<dbReference type="InterPro" id="IPR033989">
    <property type="entry name" value="CD209-like_CTLD"/>
</dbReference>
<evidence type="ECO:0000313" key="5">
    <source>
        <dbReference type="Proteomes" id="UP000504639"/>
    </source>
</evidence>
<dbReference type="InParanoid" id="A0A6J3EAW8"/>
<evidence type="ECO:0000313" key="6">
    <source>
        <dbReference type="RefSeq" id="XP_032060831.1"/>
    </source>
</evidence>
<keyword evidence="5" id="KW-1185">Reference proteome</keyword>
<keyword evidence="3" id="KW-1133">Transmembrane helix</keyword>
<dbReference type="AlphaFoldDB" id="A0A6J3EAW8"/>
<reference evidence="6" key="1">
    <citation type="submission" date="2025-08" db="UniProtKB">
        <authorList>
            <consortium name="RefSeq"/>
        </authorList>
    </citation>
    <scope>IDENTIFICATION</scope>
    <source>
        <tissue evidence="6">Lung</tissue>
    </source>
</reference>
<keyword evidence="3" id="KW-0812">Transmembrane</keyword>
<dbReference type="InterPro" id="IPR018378">
    <property type="entry name" value="C-type_lectin_CS"/>
</dbReference>
<keyword evidence="2" id="KW-1015">Disulfide bond</keyword>
<dbReference type="CDD" id="cd03590">
    <property type="entry name" value="CLECT_DC-SIGN_like"/>
    <property type="match status" value="1"/>
</dbReference>
<keyword evidence="3" id="KW-0472">Membrane</keyword>
<feature type="transmembrane region" description="Helical" evidence="3">
    <location>
        <begin position="45"/>
        <end position="64"/>
    </location>
</feature>
<dbReference type="InterPro" id="IPR001304">
    <property type="entry name" value="C-type_lectin-like"/>
</dbReference>
<dbReference type="PROSITE" id="PS50041">
    <property type="entry name" value="C_TYPE_LECTIN_2"/>
    <property type="match status" value="1"/>
</dbReference>
<dbReference type="SUPFAM" id="SSF56436">
    <property type="entry name" value="C-type lectin-like"/>
    <property type="match status" value="1"/>
</dbReference>
<dbReference type="Pfam" id="PF00059">
    <property type="entry name" value="Lectin_C"/>
    <property type="match status" value="1"/>
</dbReference>
<organism evidence="5 6">
    <name type="scientific">Aythya fuligula</name>
    <name type="common">Tufted duck</name>
    <name type="synonym">Anas fuligula</name>
    <dbReference type="NCBI Taxonomy" id="219594"/>
    <lineage>
        <taxon>Eukaryota</taxon>
        <taxon>Metazoa</taxon>
        <taxon>Chordata</taxon>
        <taxon>Craniata</taxon>
        <taxon>Vertebrata</taxon>
        <taxon>Euteleostomi</taxon>
        <taxon>Archelosauria</taxon>
        <taxon>Archosauria</taxon>
        <taxon>Dinosauria</taxon>
        <taxon>Saurischia</taxon>
        <taxon>Theropoda</taxon>
        <taxon>Coelurosauria</taxon>
        <taxon>Aves</taxon>
        <taxon>Neognathae</taxon>
        <taxon>Galloanserae</taxon>
        <taxon>Anseriformes</taxon>
        <taxon>Anatidae</taxon>
        <taxon>Aythyinae</taxon>
        <taxon>Aythya</taxon>
    </lineage>
</organism>
<dbReference type="GO" id="GO:0030246">
    <property type="term" value="F:carbohydrate binding"/>
    <property type="evidence" value="ECO:0007669"/>
    <property type="project" value="UniProtKB-KW"/>
</dbReference>
<accession>A0A6J3EAW8</accession>
<name>A0A6J3EAW8_AYTFU</name>
<dbReference type="InterPro" id="IPR050111">
    <property type="entry name" value="C-type_lectin/snaclec_domain"/>
</dbReference>
<dbReference type="Proteomes" id="UP000504639">
    <property type="component" value="Chromosome 30"/>
</dbReference>
<keyword evidence="1" id="KW-0430">Lectin</keyword>
<sequence length="353" mass="39471">MAQNDGTESTGENWELTKNMLLEEEEQKKAPKGALSLLPSQRALVLLYLLLALGFVIFVALAITNTQRGESNMSDRIAPAKREAGTILGGKDQQTEQNLRLLSPVSSVEEALAQAQLQGERSHTTAWHNLSQVQHALDKQLSGELQVIQSQLLNVSQEMENVRWKMAQCKTECGKELSERIRVLEGREAPEQALQQLEELQQEQSRVETLLSTALEELRNLSEIICTRCPADWLQFARTCYLFSTDPKPWMEAKASCAGLGGQLAIVNSELENKFLANYIMETRVFWLGLSDMHKEGDWQWVDGRSLSLSFWNSGEPNNVGQHGEDCATVSSRGLWNDATCSGAEAWICERSC</sequence>
<dbReference type="PANTHER" id="PTHR22803">
    <property type="entry name" value="MANNOSE, PHOSPHOLIPASE, LECTIN RECEPTOR RELATED"/>
    <property type="match status" value="1"/>
</dbReference>
<gene>
    <name evidence="6" type="primary">LOC116500045</name>
</gene>
<evidence type="ECO:0000256" key="1">
    <source>
        <dbReference type="ARBA" id="ARBA00022734"/>
    </source>
</evidence>